<feature type="domain" description="Inner membrane protein YgaP-like transmembrane" evidence="2">
    <location>
        <begin position="1"/>
        <end position="60"/>
    </location>
</feature>
<evidence type="ECO:0000313" key="4">
    <source>
        <dbReference type="Proteomes" id="UP000439113"/>
    </source>
</evidence>
<dbReference type="RefSeq" id="WP_155446176.1">
    <property type="nucleotide sequence ID" value="NZ_JAOQNR010000009.1"/>
</dbReference>
<dbReference type="EMBL" id="WNKS01000008">
    <property type="protein sequence ID" value="MTV31493.1"/>
    <property type="molecule type" value="Genomic_DNA"/>
</dbReference>
<dbReference type="Pfam" id="PF11127">
    <property type="entry name" value="YgaP-like_TM"/>
    <property type="match status" value="1"/>
</dbReference>
<keyword evidence="1" id="KW-0812">Transmembrane</keyword>
<evidence type="ECO:0000259" key="2">
    <source>
        <dbReference type="Pfam" id="PF11127"/>
    </source>
</evidence>
<dbReference type="InterPro" id="IPR021309">
    <property type="entry name" value="YgaP-like_TM"/>
</dbReference>
<comment type="caution">
    <text evidence="3">The sequence shown here is derived from an EMBL/GenBank/DDBJ whole genome shotgun (WGS) entry which is preliminary data.</text>
</comment>
<protein>
    <submittedName>
        <fullName evidence="3">DUF2892 domain-containing protein</fullName>
    </submittedName>
</protein>
<keyword evidence="1" id="KW-1133">Transmembrane helix</keyword>
<reference evidence="3 4" key="1">
    <citation type="submission" date="2019-11" db="EMBL/GenBank/DDBJ databases">
        <title>Whole-genome sequence of a Rhodoblastus acidophilus DSM 142.</title>
        <authorList>
            <person name="Kyndt J.A."/>
            <person name="Meyer T.E."/>
        </authorList>
    </citation>
    <scope>NUCLEOTIDE SEQUENCE [LARGE SCALE GENOMIC DNA]</scope>
    <source>
        <strain evidence="3 4">DSM 142</strain>
    </source>
</reference>
<sequence>MRNVGQLDRILRVIIGLALISLVFVGPQTPWGWIGVLPLLTGLVGWCGLYTVLGLNTCKKT</sequence>
<keyword evidence="1" id="KW-0472">Membrane</keyword>
<organism evidence="3 4">
    <name type="scientific">Rhodoblastus acidophilus</name>
    <name type="common">Rhodopseudomonas acidophila</name>
    <dbReference type="NCBI Taxonomy" id="1074"/>
    <lineage>
        <taxon>Bacteria</taxon>
        <taxon>Pseudomonadati</taxon>
        <taxon>Pseudomonadota</taxon>
        <taxon>Alphaproteobacteria</taxon>
        <taxon>Hyphomicrobiales</taxon>
        <taxon>Rhodoblastaceae</taxon>
        <taxon>Rhodoblastus</taxon>
    </lineage>
</organism>
<dbReference type="OrthoDB" id="9804804at2"/>
<feature type="transmembrane region" description="Helical" evidence="1">
    <location>
        <begin position="31"/>
        <end position="53"/>
    </location>
</feature>
<accession>A0A6N8DQN1</accession>
<proteinExistence type="predicted"/>
<name>A0A6N8DQN1_RHOAC</name>
<dbReference type="AlphaFoldDB" id="A0A6N8DQN1"/>
<gene>
    <name evidence="3" type="ORF">GJ654_10845</name>
</gene>
<evidence type="ECO:0000313" key="3">
    <source>
        <dbReference type="EMBL" id="MTV31493.1"/>
    </source>
</evidence>
<evidence type="ECO:0000256" key="1">
    <source>
        <dbReference type="SAM" id="Phobius"/>
    </source>
</evidence>
<dbReference type="Proteomes" id="UP000439113">
    <property type="component" value="Unassembled WGS sequence"/>
</dbReference>
<feature type="transmembrane region" description="Helical" evidence="1">
    <location>
        <begin position="7"/>
        <end position="25"/>
    </location>
</feature>